<evidence type="ECO:0000313" key="2">
    <source>
        <dbReference type="EMBL" id="OUC79410.1"/>
    </source>
</evidence>
<gene>
    <name evidence="2" type="ORF">CA982_08105</name>
</gene>
<dbReference type="EMBL" id="NGFO01000007">
    <property type="protein sequence ID" value="OUC79410.1"/>
    <property type="molecule type" value="Genomic_DNA"/>
</dbReference>
<proteinExistence type="predicted"/>
<accession>A0A243QCE3</accession>
<feature type="compositionally biased region" description="Low complexity" evidence="1">
    <location>
        <begin position="111"/>
        <end position="123"/>
    </location>
</feature>
<dbReference type="OrthoDB" id="4483819at2"/>
<dbReference type="AlphaFoldDB" id="A0A243QCE3"/>
<evidence type="ECO:0000256" key="1">
    <source>
        <dbReference type="SAM" id="MobiDB-lite"/>
    </source>
</evidence>
<comment type="caution">
    <text evidence="2">The sequence shown here is derived from an EMBL/GenBank/DDBJ whole genome shotgun (WGS) entry which is preliminary data.</text>
</comment>
<feature type="region of interest" description="Disordered" evidence="1">
    <location>
        <begin position="89"/>
        <end position="145"/>
    </location>
</feature>
<dbReference type="Proteomes" id="UP000194632">
    <property type="component" value="Unassembled WGS sequence"/>
</dbReference>
<name>A0A243QCE3_9ACTN</name>
<keyword evidence="3" id="KW-1185">Reference proteome</keyword>
<organism evidence="2 3">
    <name type="scientific">Gordonia lacunae</name>
    <dbReference type="NCBI Taxonomy" id="417102"/>
    <lineage>
        <taxon>Bacteria</taxon>
        <taxon>Bacillati</taxon>
        <taxon>Actinomycetota</taxon>
        <taxon>Actinomycetes</taxon>
        <taxon>Mycobacteriales</taxon>
        <taxon>Gordoniaceae</taxon>
        <taxon>Gordonia</taxon>
    </lineage>
</organism>
<protein>
    <submittedName>
        <fullName evidence="2">Uncharacterized protein</fullName>
    </submittedName>
</protein>
<evidence type="ECO:0000313" key="3">
    <source>
        <dbReference type="Proteomes" id="UP000194632"/>
    </source>
</evidence>
<reference evidence="2 3" key="1">
    <citation type="submission" date="2017-05" db="EMBL/GenBank/DDBJ databases">
        <title>Biotechnological potential of actinobacteria isolated from South African environments.</title>
        <authorList>
            <person name="Le Roes-Hill M."/>
            <person name="Prins A."/>
            <person name="Durrell K.A."/>
        </authorList>
    </citation>
    <scope>NUCLEOTIDE SEQUENCE [LARGE SCALE GENOMIC DNA]</scope>
    <source>
        <strain evidence="2">BS2</strain>
    </source>
</reference>
<sequence>MFSPVNLASTDAIVTDSTTRSCVWCSSSDDIAELRGEPRCGRCREAEQVIAAAREFVGFYGLRPLGASLTSDDEEEREHRVAARDAWAVLNQTRTQPPLRARSGKRGTAPSTSTTRTAGHTTAPKAKNVGSGSARPADVSRPDREELMSRAQSLLGQLSEIEERLAVAQADPGLSGRAKVSDLTAKRDSVLRTLAALEKAKRALEPA</sequence>